<keyword evidence="2" id="KW-1185">Reference proteome</keyword>
<reference evidence="1 2" key="1">
    <citation type="submission" date="2023-10" db="EMBL/GenBank/DDBJ databases">
        <title>Genome-Wide Identification Analysis in wild type Solanum Pinnatisectum Reveals Some Genes Defensing Phytophthora Infestans.</title>
        <authorList>
            <person name="Sun C."/>
        </authorList>
    </citation>
    <scope>NUCLEOTIDE SEQUENCE [LARGE SCALE GENOMIC DNA]</scope>
    <source>
        <strain evidence="1">LQN</strain>
        <tissue evidence="1">Leaf</tissue>
    </source>
</reference>
<name>A0AAV9K6L7_9SOLN</name>
<dbReference type="Proteomes" id="UP001311915">
    <property type="component" value="Unassembled WGS sequence"/>
</dbReference>
<accession>A0AAV9K6L7</accession>
<comment type="caution">
    <text evidence="1">The sequence shown here is derived from an EMBL/GenBank/DDBJ whole genome shotgun (WGS) entry which is preliminary data.</text>
</comment>
<organism evidence="1 2">
    <name type="scientific">Solanum pinnatisectum</name>
    <name type="common">tansyleaf nightshade</name>
    <dbReference type="NCBI Taxonomy" id="50273"/>
    <lineage>
        <taxon>Eukaryota</taxon>
        <taxon>Viridiplantae</taxon>
        <taxon>Streptophyta</taxon>
        <taxon>Embryophyta</taxon>
        <taxon>Tracheophyta</taxon>
        <taxon>Spermatophyta</taxon>
        <taxon>Magnoliopsida</taxon>
        <taxon>eudicotyledons</taxon>
        <taxon>Gunneridae</taxon>
        <taxon>Pentapetalae</taxon>
        <taxon>asterids</taxon>
        <taxon>lamiids</taxon>
        <taxon>Solanales</taxon>
        <taxon>Solanaceae</taxon>
        <taxon>Solanoideae</taxon>
        <taxon>Solaneae</taxon>
        <taxon>Solanum</taxon>
    </lineage>
</organism>
<protein>
    <submittedName>
        <fullName evidence="1">Uncharacterized protein</fullName>
    </submittedName>
</protein>
<dbReference type="EMBL" id="JAWPEI010000012">
    <property type="protein sequence ID" value="KAK4708215.1"/>
    <property type="molecule type" value="Genomic_DNA"/>
</dbReference>
<evidence type="ECO:0000313" key="2">
    <source>
        <dbReference type="Proteomes" id="UP001311915"/>
    </source>
</evidence>
<gene>
    <name evidence="1" type="ORF">R3W88_029140</name>
</gene>
<proteinExistence type="predicted"/>
<evidence type="ECO:0000313" key="1">
    <source>
        <dbReference type="EMBL" id="KAK4708215.1"/>
    </source>
</evidence>
<dbReference type="AlphaFoldDB" id="A0AAV9K6L7"/>
<sequence length="109" mass="12435">MYDANTKYEDLINTISSQLSVYTIIFHLEIKYVVSGPSPPIKIHKDMGVQVYLDQKRCYSDFFLKYLLCVTCMDSAMEVIEYQTGYSISCFGSGNVTTNCKKATRQTTK</sequence>